<feature type="domain" description="Glycosyltransferase 2-like" evidence="1">
    <location>
        <begin position="3"/>
        <end position="137"/>
    </location>
</feature>
<dbReference type="STRING" id="1121105.GCA_000421665_01149"/>
<dbReference type="EMBL" id="DQHO01000028">
    <property type="protein sequence ID" value="HCS93965.1"/>
    <property type="molecule type" value="Genomic_DNA"/>
</dbReference>
<evidence type="ECO:0000259" key="1">
    <source>
        <dbReference type="Pfam" id="PF00535"/>
    </source>
</evidence>
<dbReference type="Gene3D" id="3.90.550.10">
    <property type="entry name" value="Spore Coat Polysaccharide Biosynthesis Protein SpsA, Chain A"/>
    <property type="match status" value="1"/>
</dbReference>
<sequence>MISIIVPVYNVDKYLDSFFSSLDSQTRNDFEVIFIDDGSSDDSLKKIQEYSFSRKNVTFYSQTNSGVGAARNLGLYAAKGEYVYFADPDDIVYSDFVEVITGASQDFSPEMIIFSFYKVNNGERAIKGNNELNFLSNRNKIIEFFPSLIKYNNIYAPWNKVYKKSLLTNNTIEFPSQITGQDSLFNLHVFEIVQNLLVLPNTLYQYTVYRSNSAQTKINFSKIDDDINIINAFEKTCNEMGINSDLISNLIVQKVFKALKHLLDHSNSKNKDLNLFFNKNNIHEAISKIDNKALGDVKFRIKRICINVLNSFFYKD</sequence>
<protein>
    <recommendedName>
        <fullName evidence="1">Glycosyltransferase 2-like domain-containing protein</fullName>
    </recommendedName>
</protein>
<dbReference type="PANTHER" id="PTHR22916">
    <property type="entry name" value="GLYCOSYLTRANSFERASE"/>
    <property type="match status" value="1"/>
</dbReference>
<dbReference type="Pfam" id="PF00535">
    <property type="entry name" value="Glycos_transf_2"/>
    <property type="match status" value="1"/>
</dbReference>
<dbReference type="PANTHER" id="PTHR22916:SF3">
    <property type="entry name" value="UDP-GLCNAC:BETAGAL BETA-1,3-N-ACETYLGLUCOSAMINYLTRANSFERASE-LIKE PROTEIN 1"/>
    <property type="match status" value="1"/>
</dbReference>
<dbReference type="SUPFAM" id="SSF53448">
    <property type="entry name" value="Nucleotide-diphospho-sugar transferases"/>
    <property type="match status" value="1"/>
</dbReference>
<evidence type="ECO:0000313" key="3">
    <source>
        <dbReference type="Proteomes" id="UP000262195"/>
    </source>
</evidence>
<comment type="caution">
    <text evidence="2">The sequence shown here is derived from an EMBL/GenBank/DDBJ whole genome shotgun (WGS) entry which is preliminary data.</text>
</comment>
<organism evidence="2 3">
    <name type="scientific">Bavariicoccus seileri</name>
    <dbReference type="NCBI Taxonomy" id="549685"/>
    <lineage>
        <taxon>Bacteria</taxon>
        <taxon>Bacillati</taxon>
        <taxon>Bacillota</taxon>
        <taxon>Bacilli</taxon>
        <taxon>Lactobacillales</taxon>
        <taxon>Enterococcaceae</taxon>
        <taxon>Bavariicoccus</taxon>
    </lineage>
</organism>
<dbReference type="GO" id="GO:0016758">
    <property type="term" value="F:hexosyltransferase activity"/>
    <property type="evidence" value="ECO:0007669"/>
    <property type="project" value="UniProtKB-ARBA"/>
</dbReference>
<evidence type="ECO:0000313" key="2">
    <source>
        <dbReference type="EMBL" id="HCS93965.1"/>
    </source>
</evidence>
<dbReference type="InterPro" id="IPR029044">
    <property type="entry name" value="Nucleotide-diphossugar_trans"/>
</dbReference>
<dbReference type="AlphaFoldDB" id="A0A3D4S548"/>
<dbReference type="InterPro" id="IPR001173">
    <property type="entry name" value="Glyco_trans_2-like"/>
</dbReference>
<name>A0A3D4S548_9ENTE</name>
<gene>
    <name evidence="2" type="ORF">DIW15_04575</name>
</gene>
<dbReference type="Proteomes" id="UP000262195">
    <property type="component" value="Unassembled WGS sequence"/>
</dbReference>
<reference evidence="2 3" key="1">
    <citation type="journal article" date="2018" name="Nat. Biotechnol.">
        <title>A standardized bacterial taxonomy based on genome phylogeny substantially revises the tree of life.</title>
        <authorList>
            <person name="Parks D.H."/>
            <person name="Chuvochina M."/>
            <person name="Waite D.W."/>
            <person name="Rinke C."/>
            <person name="Skarshewski A."/>
            <person name="Chaumeil P.A."/>
            <person name="Hugenholtz P."/>
        </authorList>
    </citation>
    <scope>NUCLEOTIDE SEQUENCE [LARGE SCALE GENOMIC DNA]</scope>
    <source>
        <strain evidence="2">UBA11306</strain>
    </source>
</reference>
<proteinExistence type="predicted"/>
<accession>A0A3D4S548</accession>
<dbReference type="CDD" id="cd00761">
    <property type="entry name" value="Glyco_tranf_GTA_type"/>
    <property type="match status" value="1"/>
</dbReference>